<evidence type="ECO:0000313" key="7">
    <source>
        <dbReference type="Proteomes" id="UP000596977"/>
    </source>
</evidence>
<organism evidence="6 7">
    <name type="scientific">Pelagibacterium lentulum</name>
    <dbReference type="NCBI Taxonomy" id="2029865"/>
    <lineage>
        <taxon>Bacteria</taxon>
        <taxon>Pseudomonadati</taxon>
        <taxon>Pseudomonadota</taxon>
        <taxon>Alphaproteobacteria</taxon>
        <taxon>Hyphomicrobiales</taxon>
        <taxon>Devosiaceae</taxon>
        <taxon>Pelagibacterium</taxon>
    </lineage>
</organism>
<dbReference type="PANTHER" id="PTHR33337:SF40">
    <property type="entry name" value="CENP-V_GFA DOMAIN-CONTAINING PROTEIN-RELATED"/>
    <property type="match status" value="1"/>
</dbReference>
<dbReference type="Proteomes" id="UP000596977">
    <property type="component" value="Unassembled WGS sequence"/>
</dbReference>
<evidence type="ECO:0000256" key="4">
    <source>
        <dbReference type="ARBA" id="ARBA00023239"/>
    </source>
</evidence>
<evidence type="ECO:0000256" key="2">
    <source>
        <dbReference type="ARBA" id="ARBA00022723"/>
    </source>
</evidence>
<dbReference type="GO" id="GO:0046872">
    <property type="term" value="F:metal ion binding"/>
    <property type="evidence" value="ECO:0007669"/>
    <property type="project" value="UniProtKB-KW"/>
</dbReference>
<reference evidence="6 7" key="1">
    <citation type="journal article" date="2014" name="Int. J. Syst. Evol. Microbiol.">
        <title>Complete genome sequence of Corynebacterium casei LMG S-19264T (=DSM 44701T), isolated from a smear-ripened cheese.</title>
        <authorList>
            <consortium name="US DOE Joint Genome Institute (JGI-PGF)"/>
            <person name="Walter F."/>
            <person name="Albersmeier A."/>
            <person name="Kalinowski J."/>
            <person name="Ruckert C."/>
        </authorList>
    </citation>
    <scope>NUCLEOTIDE SEQUENCE [LARGE SCALE GENOMIC DNA]</scope>
    <source>
        <strain evidence="6 7">CGMCC 1.15896</strain>
    </source>
</reference>
<dbReference type="PROSITE" id="PS51257">
    <property type="entry name" value="PROKAR_LIPOPROTEIN"/>
    <property type="match status" value="1"/>
</dbReference>
<dbReference type="Gene3D" id="3.90.1590.10">
    <property type="entry name" value="glutathione-dependent formaldehyde- activating enzyme (gfa)"/>
    <property type="match status" value="1"/>
</dbReference>
<dbReference type="EMBL" id="BMKB01000002">
    <property type="protein sequence ID" value="GGA47907.1"/>
    <property type="molecule type" value="Genomic_DNA"/>
</dbReference>
<comment type="caution">
    <text evidence="6">The sequence shown here is derived from an EMBL/GenBank/DDBJ whole genome shotgun (WGS) entry which is preliminary data.</text>
</comment>
<dbReference type="InterPro" id="IPR006913">
    <property type="entry name" value="CENP-V/GFA"/>
</dbReference>
<dbReference type="RefSeq" id="WP_127070886.1">
    <property type="nucleotide sequence ID" value="NZ_BMKB01000002.1"/>
</dbReference>
<accession>A0A916VWT3</accession>
<gene>
    <name evidence="6" type="ORF">GCM10011499_17200</name>
</gene>
<dbReference type="OrthoDB" id="9807246at2"/>
<keyword evidence="3" id="KW-0862">Zinc</keyword>
<dbReference type="PROSITE" id="PS51891">
    <property type="entry name" value="CENP_V_GFA"/>
    <property type="match status" value="1"/>
</dbReference>
<keyword evidence="7" id="KW-1185">Reference proteome</keyword>
<keyword evidence="4" id="KW-0456">Lyase</keyword>
<dbReference type="PANTHER" id="PTHR33337">
    <property type="entry name" value="GFA DOMAIN-CONTAINING PROTEIN"/>
    <property type="match status" value="1"/>
</dbReference>
<evidence type="ECO:0000259" key="5">
    <source>
        <dbReference type="PROSITE" id="PS51891"/>
    </source>
</evidence>
<name>A0A916VWT3_9HYPH</name>
<sequence length="141" mass="15352">MEKTLIDESASCACGTVTLSARGPVLSMLLCACLDCRKASGTAHSTITIMQEKSVAISGETKGFARTANSGATITRHFCPRCGTPLFARTSRAPEIVLIATGVFDNPDWFTPNQLIFARSHLDWDHLPEAIARHQTYRPKD</sequence>
<protein>
    <recommendedName>
        <fullName evidence="5">CENP-V/GFA domain-containing protein</fullName>
    </recommendedName>
</protein>
<dbReference type="InterPro" id="IPR011057">
    <property type="entry name" value="Mss4-like_sf"/>
</dbReference>
<keyword evidence="2" id="KW-0479">Metal-binding</keyword>
<proteinExistence type="inferred from homology"/>
<comment type="similarity">
    <text evidence="1">Belongs to the Gfa family.</text>
</comment>
<dbReference type="GO" id="GO:0016846">
    <property type="term" value="F:carbon-sulfur lyase activity"/>
    <property type="evidence" value="ECO:0007669"/>
    <property type="project" value="InterPro"/>
</dbReference>
<dbReference type="AlphaFoldDB" id="A0A916VWT3"/>
<dbReference type="Pfam" id="PF04828">
    <property type="entry name" value="GFA"/>
    <property type="match status" value="1"/>
</dbReference>
<feature type="domain" description="CENP-V/GFA" evidence="5">
    <location>
        <begin position="8"/>
        <end position="125"/>
    </location>
</feature>
<evidence type="ECO:0000256" key="1">
    <source>
        <dbReference type="ARBA" id="ARBA00005495"/>
    </source>
</evidence>
<evidence type="ECO:0000313" key="6">
    <source>
        <dbReference type="EMBL" id="GGA47907.1"/>
    </source>
</evidence>
<dbReference type="SUPFAM" id="SSF51316">
    <property type="entry name" value="Mss4-like"/>
    <property type="match status" value="1"/>
</dbReference>
<evidence type="ECO:0000256" key="3">
    <source>
        <dbReference type="ARBA" id="ARBA00022833"/>
    </source>
</evidence>